<reference evidence="7" key="2">
    <citation type="journal article" date="2022" name="Hortic Res">
        <title>The genome of Dioscorea zingiberensis sheds light on the biosynthesis, origin and evolution of the medicinally important diosgenin saponins.</title>
        <authorList>
            <person name="Li Y."/>
            <person name="Tan C."/>
            <person name="Li Z."/>
            <person name="Guo J."/>
            <person name="Li S."/>
            <person name="Chen X."/>
            <person name="Wang C."/>
            <person name="Dai X."/>
            <person name="Yang H."/>
            <person name="Song W."/>
            <person name="Hou L."/>
            <person name="Xu J."/>
            <person name="Tong Z."/>
            <person name="Xu A."/>
            <person name="Yuan X."/>
            <person name="Wang W."/>
            <person name="Yang Q."/>
            <person name="Chen L."/>
            <person name="Sun Z."/>
            <person name="Wang K."/>
            <person name="Pan B."/>
            <person name="Chen J."/>
            <person name="Bao Y."/>
            <person name="Liu F."/>
            <person name="Qi X."/>
            <person name="Gang D.R."/>
            <person name="Wen J."/>
            <person name="Li J."/>
        </authorList>
    </citation>
    <scope>NUCLEOTIDE SEQUENCE</scope>
    <source>
        <strain evidence="7">Dzin_1.0</strain>
    </source>
</reference>
<dbReference type="Gene3D" id="2.60.120.330">
    <property type="entry name" value="B-lactam Antibiotic, Isopenicillin N Synthase, Chain"/>
    <property type="match status" value="1"/>
</dbReference>
<dbReference type="AlphaFoldDB" id="A0A9D5HQA9"/>
<dbReference type="InterPro" id="IPR050295">
    <property type="entry name" value="Plant_2OG-oxidoreductases"/>
</dbReference>
<dbReference type="PROSITE" id="PS51471">
    <property type="entry name" value="FE2OG_OXY"/>
    <property type="match status" value="1"/>
</dbReference>
<evidence type="ECO:0000256" key="4">
    <source>
        <dbReference type="ARBA" id="ARBA00023004"/>
    </source>
</evidence>
<evidence type="ECO:0000256" key="3">
    <source>
        <dbReference type="ARBA" id="ARBA00023002"/>
    </source>
</evidence>
<dbReference type="InterPro" id="IPR044861">
    <property type="entry name" value="IPNS-like_FE2OG_OXY"/>
</dbReference>
<evidence type="ECO:0000256" key="1">
    <source>
        <dbReference type="ARBA" id="ARBA00008056"/>
    </source>
</evidence>
<dbReference type="FunFam" id="2.60.120.330:FF:000018">
    <property type="entry name" value="2-oxoglutarate (2OG) and Fe(II)-dependent oxygenase superfamily protein"/>
    <property type="match status" value="1"/>
</dbReference>
<dbReference type="SUPFAM" id="SSF51197">
    <property type="entry name" value="Clavaminate synthase-like"/>
    <property type="match status" value="1"/>
</dbReference>
<dbReference type="InterPro" id="IPR005123">
    <property type="entry name" value="Oxoglu/Fe-dep_dioxygenase_dom"/>
</dbReference>
<comment type="similarity">
    <text evidence="1 5">Belongs to the iron/ascorbate-dependent oxidoreductase family.</text>
</comment>
<feature type="domain" description="Fe2OG dioxygenase" evidence="6">
    <location>
        <begin position="197"/>
        <end position="297"/>
    </location>
</feature>
<dbReference type="EMBL" id="JAGGNH010000001">
    <property type="protein sequence ID" value="KAJ0984781.1"/>
    <property type="molecule type" value="Genomic_DNA"/>
</dbReference>
<evidence type="ECO:0000259" key="6">
    <source>
        <dbReference type="PROSITE" id="PS51471"/>
    </source>
</evidence>
<proteinExistence type="inferred from homology"/>
<evidence type="ECO:0000313" key="8">
    <source>
        <dbReference type="Proteomes" id="UP001085076"/>
    </source>
</evidence>
<comment type="caution">
    <text evidence="7">The sequence shown here is derived from an EMBL/GenBank/DDBJ whole genome shotgun (WGS) entry which is preliminary data.</text>
</comment>
<reference evidence="7" key="1">
    <citation type="submission" date="2021-03" db="EMBL/GenBank/DDBJ databases">
        <authorList>
            <person name="Li Z."/>
            <person name="Yang C."/>
        </authorList>
    </citation>
    <scope>NUCLEOTIDE SEQUENCE</scope>
    <source>
        <strain evidence="7">Dzin_1.0</strain>
        <tissue evidence="7">Leaf</tissue>
    </source>
</reference>
<organism evidence="7 8">
    <name type="scientific">Dioscorea zingiberensis</name>
    <dbReference type="NCBI Taxonomy" id="325984"/>
    <lineage>
        <taxon>Eukaryota</taxon>
        <taxon>Viridiplantae</taxon>
        <taxon>Streptophyta</taxon>
        <taxon>Embryophyta</taxon>
        <taxon>Tracheophyta</taxon>
        <taxon>Spermatophyta</taxon>
        <taxon>Magnoliopsida</taxon>
        <taxon>Liliopsida</taxon>
        <taxon>Dioscoreales</taxon>
        <taxon>Dioscoreaceae</taxon>
        <taxon>Dioscorea</taxon>
    </lineage>
</organism>
<dbReference type="Pfam" id="PF03171">
    <property type="entry name" value="2OG-FeII_Oxy"/>
    <property type="match status" value="1"/>
</dbReference>
<dbReference type="GO" id="GO:0016491">
    <property type="term" value="F:oxidoreductase activity"/>
    <property type="evidence" value="ECO:0007669"/>
    <property type="project" value="UniProtKB-KW"/>
</dbReference>
<dbReference type="Proteomes" id="UP001085076">
    <property type="component" value="Miscellaneous, Linkage group lg01"/>
</dbReference>
<keyword evidence="8" id="KW-1185">Reference proteome</keyword>
<dbReference type="Pfam" id="PF14226">
    <property type="entry name" value="DIOX_N"/>
    <property type="match status" value="1"/>
</dbReference>
<evidence type="ECO:0000256" key="2">
    <source>
        <dbReference type="ARBA" id="ARBA00022723"/>
    </source>
</evidence>
<name>A0A9D5HQA9_9LILI</name>
<accession>A0A9D5HQA9</accession>
<dbReference type="InterPro" id="IPR026992">
    <property type="entry name" value="DIOX_N"/>
</dbReference>
<evidence type="ECO:0000313" key="7">
    <source>
        <dbReference type="EMBL" id="KAJ0984781.1"/>
    </source>
</evidence>
<dbReference type="GO" id="GO:0046872">
    <property type="term" value="F:metal ion binding"/>
    <property type="evidence" value="ECO:0007669"/>
    <property type="project" value="UniProtKB-KW"/>
</dbReference>
<dbReference type="InterPro" id="IPR027443">
    <property type="entry name" value="IPNS-like_sf"/>
</dbReference>
<keyword evidence="3 5" id="KW-0560">Oxidoreductase</keyword>
<keyword evidence="2 5" id="KW-0479">Metal-binding</keyword>
<keyword evidence="4 5" id="KW-0408">Iron</keyword>
<protein>
    <recommendedName>
        <fullName evidence="6">Fe2OG dioxygenase domain-containing protein</fullName>
    </recommendedName>
</protein>
<gene>
    <name evidence="7" type="ORF">J5N97_003137</name>
</gene>
<sequence length="346" mass="39555">MVMSEQVRKMMMVQEMAERGEYPPSRYILKDAHQSPADAPPQAPPVPIVHLGHPDEDQQIKSALQSWGMFQVIDCGMTASFLDELRDVTKAFFDLPMEEKQKYSTFKSGKFHYQGYGNDEVATDDQILDWTDRLYLTVQPEDMKNLELWPENPSSFRDVLNEFTTKTREMLDSVLKAMAKSLQLNEDCFISQFGDRPVLDARFNNYPCCQRPDLVNGVKPHSDSSALTIILPDKDVEGLQVMKDGVWVNVTTSPHALIVNMGDQMEIMSNGIFKSPVHRVVTNTDKDRISVAMFYTPEGEVEIGPADALVNDMRPRMYKNVKLKDYLEIFWPRFLQGKMSIDLVKV</sequence>
<dbReference type="OrthoDB" id="288590at2759"/>
<dbReference type="PANTHER" id="PTHR47991">
    <property type="entry name" value="OXOGLUTARATE/IRON-DEPENDENT DIOXYGENASE"/>
    <property type="match status" value="1"/>
</dbReference>
<evidence type="ECO:0000256" key="5">
    <source>
        <dbReference type="RuleBase" id="RU003682"/>
    </source>
</evidence>